<dbReference type="InterPro" id="IPR003675">
    <property type="entry name" value="Rce1/LyrA-like_dom"/>
</dbReference>
<keyword evidence="1" id="KW-0812">Transmembrane</keyword>
<keyword evidence="1" id="KW-1133">Transmembrane helix</keyword>
<proteinExistence type="predicted"/>
<name>A0A011NCK5_9PAST</name>
<feature type="transmembrane region" description="Helical" evidence="1">
    <location>
        <begin position="12"/>
        <end position="33"/>
    </location>
</feature>
<dbReference type="Proteomes" id="UP000054123">
    <property type="component" value="Unassembled WGS sequence"/>
</dbReference>
<protein>
    <recommendedName>
        <fullName evidence="2">CAAX prenyl protease 2/Lysostaphin resistance protein A-like domain-containing protein</fullName>
    </recommendedName>
</protein>
<evidence type="ECO:0000313" key="4">
    <source>
        <dbReference type="Proteomes" id="UP000054123"/>
    </source>
</evidence>
<evidence type="ECO:0000313" key="3">
    <source>
        <dbReference type="EMBL" id="EXI62130.1"/>
    </source>
</evidence>
<feature type="domain" description="CAAX prenyl protease 2/Lysostaphin resistance protein A-like" evidence="2">
    <location>
        <begin position="135"/>
        <end position="220"/>
    </location>
</feature>
<dbReference type="GO" id="GO:0080120">
    <property type="term" value="P:CAAX-box protein maturation"/>
    <property type="evidence" value="ECO:0007669"/>
    <property type="project" value="UniProtKB-ARBA"/>
</dbReference>
<dbReference type="OrthoDB" id="95797at2"/>
<dbReference type="GO" id="GO:0004175">
    <property type="term" value="F:endopeptidase activity"/>
    <property type="evidence" value="ECO:0007669"/>
    <property type="project" value="UniProtKB-ARBA"/>
</dbReference>
<feature type="transmembrane region" description="Helical" evidence="1">
    <location>
        <begin position="129"/>
        <end position="147"/>
    </location>
</feature>
<dbReference type="RefSeq" id="WP_042803179.1">
    <property type="nucleotide sequence ID" value="NZ_AVSP01000002.1"/>
</dbReference>
<organism evidence="3 4">
    <name type="scientific">Mannheimia granulomatis</name>
    <dbReference type="NCBI Taxonomy" id="85402"/>
    <lineage>
        <taxon>Bacteria</taxon>
        <taxon>Pseudomonadati</taxon>
        <taxon>Pseudomonadota</taxon>
        <taxon>Gammaproteobacteria</taxon>
        <taxon>Pasteurellales</taxon>
        <taxon>Pasteurellaceae</taxon>
        <taxon>Mannheimia</taxon>
    </lineage>
</organism>
<feature type="transmembrane region" description="Helical" evidence="1">
    <location>
        <begin position="92"/>
        <end position="114"/>
    </location>
</feature>
<dbReference type="EMBL" id="JANJ01000005">
    <property type="protein sequence ID" value="EXI62130.1"/>
    <property type="molecule type" value="Genomic_DNA"/>
</dbReference>
<reference evidence="3 4" key="1">
    <citation type="journal article" date="2014" name="Genome Announc.">
        <title>Genome Sequence of a Presumptive Mannheimia haemolytica Strain with an A1/A6-Cross-Reactive Serotype from a White-Tailed Deer (Odocoileus virginianus).</title>
        <authorList>
            <person name="Lawrence P.K."/>
            <person name="Bey R.F."/>
            <person name="Wiener B."/>
            <person name="Kittichotirat W."/>
            <person name="Bumgarner R.E."/>
        </authorList>
    </citation>
    <scope>NUCLEOTIDE SEQUENCE [LARGE SCALE GENOMIC DNA]</scope>
    <source>
        <strain evidence="3 4">PKL10</strain>
    </source>
</reference>
<keyword evidence="4" id="KW-1185">Reference proteome</keyword>
<dbReference type="PATRIC" id="fig|1450449.3.peg.1477"/>
<comment type="caution">
    <text evidence="3">The sequence shown here is derived from an EMBL/GenBank/DDBJ whole genome shotgun (WGS) entry which is preliminary data.</text>
</comment>
<gene>
    <name evidence="3" type="ORF">AK33_07510</name>
</gene>
<sequence>MNYSNKSRLNLADFIVLSVLFFGYFSAVSIWGYFYAPVLDPISASSFSDEANWFTVTIELCVLIVAFIYLYLRRFDFSLIPISVGKSTLPWALGLVLLGALLSDTLLYGGYWLISGENPFLGVAKVEAFFSHISIGLLVFAFVNGFYEELFFMGLAFAVKPEHTQKVLVLSVFVRFIFHIYQGLPSAFAIALTGVAFILLRKKVGSIVPFILAHAVFDLFGAGIIGLLLSL</sequence>
<dbReference type="STRING" id="1122190.GCA_000621105_00621"/>
<accession>A0A011NCK5</accession>
<dbReference type="AlphaFoldDB" id="A0A011NCK5"/>
<evidence type="ECO:0000259" key="2">
    <source>
        <dbReference type="Pfam" id="PF02517"/>
    </source>
</evidence>
<feature type="transmembrane region" description="Helical" evidence="1">
    <location>
        <begin position="53"/>
        <end position="72"/>
    </location>
</feature>
<keyword evidence="1" id="KW-0472">Membrane</keyword>
<feature type="transmembrane region" description="Helical" evidence="1">
    <location>
        <begin position="206"/>
        <end position="229"/>
    </location>
</feature>
<feature type="transmembrane region" description="Helical" evidence="1">
    <location>
        <begin position="167"/>
        <end position="200"/>
    </location>
</feature>
<dbReference type="Pfam" id="PF02517">
    <property type="entry name" value="Rce1-like"/>
    <property type="match status" value="1"/>
</dbReference>
<evidence type="ECO:0000256" key="1">
    <source>
        <dbReference type="SAM" id="Phobius"/>
    </source>
</evidence>